<keyword evidence="4" id="KW-0067">ATP-binding</keyword>
<name>C7NEV2_KYTSD</name>
<dbReference type="CDD" id="cd03230">
    <property type="entry name" value="ABC_DR_subfamily_A"/>
    <property type="match status" value="1"/>
</dbReference>
<dbReference type="InterPro" id="IPR003439">
    <property type="entry name" value="ABC_transporter-like_ATP-bd"/>
</dbReference>
<dbReference type="EMBL" id="CP001686">
    <property type="protein sequence ID" value="ACV05776.1"/>
    <property type="molecule type" value="Genomic_DNA"/>
</dbReference>
<dbReference type="Gene3D" id="3.40.50.300">
    <property type="entry name" value="P-loop containing nucleotide triphosphate hydrolases"/>
    <property type="match status" value="1"/>
</dbReference>
<dbReference type="InterPro" id="IPR050763">
    <property type="entry name" value="ABC_transporter_ATP-binding"/>
</dbReference>
<dbReference type="InterPro" id="IPR027417">
    <property type="entry name" value="P-loop_NTPase"/>
</dbReference>
<evidence type="ECO:0000313" key="8">
    <source>
        <dbReference type="Proteomes" id="UP000006666"/>
    </source>
</evidence>
<dbReference type="AlphaFoldDB" id="C7NEV2"/>
<accession>C7NEV2</accession>
<keyword evidence="8" id="KW-1185">Reference proteome</keyword>
<evidence type="ECO:0000256" key="3">
    <source>
        <dbReference type="ARBA" id="ARBA00022741"/>
    </source>
</evidence>
<dbReference type="HOGENOM" id="CLU_000604_1_2_11"/>
<dbReference type="PANTHER" id="PTHR42711:SF19">
    <property type="entry name" value="DOXORUBICIN RESISTANCE ATP-BINDING PROTEIN DRRA"/>
    <property type="match status" value="1"/>
</dbReference>
<dbReference type="GO" id="GO:0046677">
    <property type="term" value="P:response to antibiotic"/>
    <property type="evidence" value="ECO:0007669"/>
    <property type="project" value="UniProtKB-KW"/>
</dbReference>
<comment type="subcellular location">
    <subcellularLocation>
        <location evidence="1">Cell membrane</location>
        <topology evidence="1">Peripheral membrane protein</topology>
    </subcellularLocation>
</comment>
<dbReference type="Proteomes" id="UP000006666">
    <property type="component" value="Chromosome"/>
</dbReference>
<keyword evidence="5" id="KW-0046">Antibiotic resistance</keyword>
<dbReference type="GO" id="GO:0005886">
    <property type="term" value="C:plasma membrane"/>
    <property type="evidence" value="ECO:0007669"/>
    <property type="project" value="UniProtKB-SubCell"/>
</dbReference>
<dbReference type="eggNOG" id="COG1131">
    <property type="taxonomic scope" value="Bacteria"/>
</dbReference>
<evidence type="ECO:0000256" key="5">
    <source>
        <dbReference type="ARBA" id="ARBA00023251"/>
    </source>
</evidence>
<evidence type="ECO:0000256" key="1">
    <source>
        <dbReference type="ARBA" id="ARBA00004202"/>
    </source>
</evidence>
<protein>
    <submittedName>
        <fullName evidence="7">ABC-type multidrug transport system, ATPase component</fullName>
    </submittedName>
</protein>
<dbReference type="Pfam" id="PF00005">
    <property type="entry name" value="ABC_tran"/>
    <property type="match status" value="1"/>
</dbReference>
<reference evidence="7 8" key="1">
    <citation type="journal article" date="2009" name="Stand. Genomic Sci.">
        <title>Complete genome sequence of Kytococcus sedentarius type strain (541).</title>
        <authorList>
            <person name="Sims D."/>
            <person name="Brettin T."/>
            <person name="Detter J.C."/>
            <person name="Han C."/>
            <person name="Lapidus A."/>
            <person name="Copeland A."/>
            <person name="Glavina Del Rio T."/>
            <person name="Nolan M."/>
            <person name="Chen F."/>
            <person name="Lucas S."/>
            <person name="Tice H."/>
            <person name="Cheng J.F."/>
            <person name="Bruce D."/>
            <person name="Goodwin L."/>
            <person name="Pitluck S."/>
            <person name="Ovchinnikova G."/>
            <person name="Pati A."/>
            <person name="Ivanova N."/>
            <person name="Mavrommatis K."/>
            <person name="Chen A."/>
            <person name="Palaniappan K."/>
            <person name="D'haeseleer P."/>
            <person name="Chain P."/>
            <person name="Bristow J."/>
            <person name="Eisen J.A."/>
            <person name="Markowitz V."/>
            <person name="Hugenholtz P."/>
            <person name="Schneider S."/>
            <person name="Goker M."/>
            <person name="Pukall R."/>
            <person name="Kyrpides N.C."/>
            <person name="Klenk H.P."/>
        </authorList>
    </citation>
    <scope>NUCLEOTIDE SEQUENCE [LARGE SCALE GENOMIC DNA]</scope>
    <source>
        <strain evidence="8">ATCC 14392 / DSM 20547 / JCM 11482 / CCUG 33030 / NBRC 15357 / NCTC 11040 / CCM 314 / 541</strain>
    </source>
</reference>
<dbReference type="STRING" id="478801.Ksed_07170"/>
<dbReference type="SUPFAM" id="SSF52540">
    <property type="entry name" value="P-loop containing nucleoside triphosphate hydrolases"/>
    <property type="match status" value="1"/>
</dbReference>
<organism evidence="7 8">
    <name type="scientific">Kytococcus sedentarius (strain ATCC 14392 / DSM 20547 / JCM 11482 / CCUG 33030 / NBRC 15357 / NCTC 11040 / CCM 314 / 541)</name>
    <name type="common">Micrococcus sedentarius</name>
    <dbReference type="NCBI Taxonomy" id="478801"/>
    <lineage>
        <taxon>Bacteria</taxon>
        <taxon>Bacillati</taxon>
        <taxon>Actinomycetota</taxon>
        <taxon>Actinomycetes</taxon>
        <taxon>Micrococcales</taxon>
        <taxon>Kytococcaceae</taxon>
        <taxon>Kytococcus</taxon>
    </lineage>
</organism>
<dbReference type="InterPro" id="IPR003593">
    <property type="entry name" value="AAA+_ATPase"/>
</dbReference>
<dbReference type="SMART" id="SM00382">
    <property type="entry name" value="AAA"/>
    <property type="match status" value="1"/>
</dbReference>
<evidence type="ECO:0000256" key="2">
    <source>
        <dbReference type="ARBA" id="ARBA00022448"/>
    </source>
</evidence>
<keyword evidence="2" id="KW-0813">Transport</keyword>
<feature type="domain" description="ABC transporter" evidence="6">
    <location>
        <begin position="8"/>
        <end position="238"/>
    </location>
</feature>
<keyword evidence="3" id="KW-0547">Nucleotide-binding</keyword>
<gene>
    <name evidence="7" type="ordered locus">Ksed_07170</name>
</gene>
<evidence type="ECO:0000259" key="6">
    <source>
        <dbReference type="PROSITE" id="PS50893"/>
    </source>
</evidence>
<sequence length="256" mass="26734">MDSMTCAMEWRGLTKAFGGQVAVDGVTLAVPRGAVLGLVGPNGAGKTTALSMATGLLAPDAGTVEVLGHDVWSDPRGAKALLGVLPDGMRVFDRLSGRELLTYTGRLRGMDEAVIAERSAELLQALGLEGAGNKMVVDYSAGMTKKIGLACALIHAPRLLVLDEPLEAVDPVSAQGIRELLAGYAANGGTVVISSHVMELVESLCSHVAIMREGQILREGTVEEVREGDSLQNTFIRLVGREAAGAGEGLSWLRSS</sequence>
<dbReference type="GO" id="GO:0016887">
    <property type="term" value="F:ATP hydrolysis activity"/>
    <property type="evidence" value="ECO:0007669"/>
    <property type="project" value="InterPro"/>
</dbReference>
<dbReference type="PROSITE" id="PS50893">
    <property type="entry name" value="ABC_TRANSPORTER_2"/>
    <property type="match status" value="1"/>
</dbReference>
<evidence type="ECO:0000256" key="4">
    <source>
        <dbReference type="ARBA" id="ARBA00022840"/>
    </source>
</evidence>
<proteinExistence type="predicted"/>
<dbReference type="PANTHER" id="PTHR42711">
    <property type="entry name" value="ABC TRANSPORTER ATP-BINDING PROTEIN"/>
    <property type="match status" value="1"/>
</dbReference>
<evidence type="ECO:0000313" key="7">
    <source>
        <dbReference type="EMBL" id="ACV05776.1"/>
    </source>
</evidence>
<dbReference type="RefSeq" id="WP_012802191.1">
    <property type="nucleotide sequence ID" value="NC_013169.1"/>
</dbReference>
<dbReference type="GO" id="GO:0005524">
    <property type="term" value="F:ATP binding"/>
    <property type="evidence" value="ECO:0007669"/>
    <property type="project" value="UniProtKB-KW"/>
</dbReference>
<dbReference type="KEGG" id="kse:Ksed_07170"/>